<comment type="caution">
    <text evidence="1">The sequence shown here is derived from an EMBL/GenBank/DDBJ whole genome shotgun (WGS) entry which is preliminary data.</text>
</comment>
<protein>
    <submittedName>
        <fullName evidence="1">Uncharacterized protein</fullName>
    </submittedName>
</protein>
<reference evidence="1" key="1">
    <citation type="submission" date="2021-05" db="EMBL/GenBank/DDBJ databases">
        <authorList>
            <person name="Pan Q."/>
            <person name="Jouanno E."/>
            <person name="Zahm M."/>
            <person name="Klopp C."/>
            <person name="Cabau C."/>
            <person name="Louis A."/>
            <person name="Berthelot C."/>
            <person name="Parey E."/>
            <person name="Roest Crollius H."/>
            <person name="Montfort J."/>
            <person name="Robinson-Rechavi M."/>
            <person name="Bouchez O."/>
            <person name="Lampietro C."/>
            <person name="Lopez Roques C."/>
            <person name="Donnadieu C."/>
            <person name="Postlethwait J."/>
            <person name="Bobe J."/>
            <person name="Dillon D."/>
            <person name="Chandos A."/>
            <person name="von Hippel F."/>
            <person name="Guiguen Y."/>
        </authorList>
    </citation>
    <scope>NUCLEOTIDE SEQUENCE</scope>
    <source>
        <strain evidence="1">YG-Jan2019</strain>
    </source>
</reference>
<proteinExistence type="predicted"/>
<sequence>MAAGTVTLLKRRVGAGKYGGARHRRRREDGRASGWPGAYITAGRSRQSNRFRLPQKTRRYRAGSSTAKGSAGWKTALHLPPAAGARGQTGPDHAFPPLRLGGPNSPPKAPWSVMAANVDRMVTLPAHLLPLAMEEFPQPVVPGVRLCGRGGREPRLRMQTGSSSISDITEEEEEEGGSSLEEDQALRSFLKTLDSLRGSVQERNKIPPPHQLVGDVRHAGRQAERQAVGPCEVKDSATLAVTFLSKLSVKIERIECVLDYELNVAGDEDRGLNQRASSLPLSLVLVLVFNYRAGGHREKIAERTRRAFGMIRFLTTSGTAGGDTGRA</sequence>
<name>A0ACC2FTC6_DALPE</name>
<gene>
    <name evidence="1" type="ORF">DPEC_G00251360</name>
</gene>
<accession>A0ACC2FTC6</accession>
<organism evidence="1 2">
    <name type="scientific">Dallia pectoralis</name>
    <name type="common">Alaska blackfish</name>
    <dbReference type="NCBI Taxonomy" id="75939"/>
    <lineage>
        <taxon>Eukaryota</taxon>
        <taxon>Metazoa</taxon>
        <taxon>Chordata</taxon>
        <taxon>Craniata</taxon>
        <taxon>Vertebrata</taxon>
        <taxon>Euteleostomi</taxon>
        <taxon>Actinopterygii</taxon>
        <taxon>Neopterygii</taxon>
        <taxon>Teleostei</taxon>
        <taxon>Protacanthopterygii</taxon>
        <taxon>Esociformes</taxon>
        <taxon>Umbridae</taxon>
        <taxon>Dallia</taxon>
    </lineage>
</organism>
<evidence type="ECO:0000313" key="1">
    <source>
        <dbReference type="EMBL" id="KAJ7994619.1"/>
    </source>
</evidence>
<dbReference type="Proteomes" id="UP001157502">
    <property type="component" value="Chromosome 22"/>
</dbReference>
<evidence type="ECO:0000313" key="2">
    <source>
        <dbReference type="Proteomes" id="UP001157502"/>
    </source>
</evidence>
<dbReference type="EMBL" id="CM055749">
    <property type="protein sequence ID" value="KAJ7994619.1"/>
    <property type="molecule type" value="Genomic_DNA"/>
</dbReference>
<keyword evidence="2" id="KW-1185">Reference proteome</keyword>